<accession>A0A2G3PP40</accession>
<dbReference type="CDD" id="cd06974">
    <property type="entry name" value="TerD_like"/>
    <property type="match status" value="1"/>
</dbReference>
<feature type="domain" description="TerD" evidence="3">
    <location>
        <begin position="102"/>
        <end position="150"/>
    </location>
</feature>
<evidence type="ECO:0000256" key="1">
    <source>
        <dbReference type="ARBA" id="ARBA00008775"/>
    </source>
</evidence>
<dbReference type="PANTHER" id="PTHR32097">
    <property type="entry name" value="CAMP-BINDING PROTEIN 1-RELATED"/>
    <property type="match status" value="1"/>
</dbReference>
<protein>
    <submittedName>
        <fullName evidence="4">Transporter</fullName>
    </submittedName>
</protein>
<gene>
    <name evidence="4" type="ORF">CSW57_08005</name>
</gene>
<dbReference type="EMBL" id="PEBD01000005">
    <property type="protein sequence ID" value="PHV67607.1"/>
    <property type="molecule type" value="Genomic_DNA"/>
</dbReference>
<dbReference type="AlphaFoldDB" id="A0A2G3PP40"/>
<evidence type="ECO:0000313" key="5">
    <source>
        <dbReference type="Proteomes" id="UP000225108"/>
    </source>
</evidence>
<dbReference type="PANTHER" id="PTHR32097:SF4">
    <property type="entry name" value="GENERAL STRESS PROTEIN 16U"/>
    <property type="match status" value="1"/>
</dbReference>
<dbReference type="InterPro" id="IPR051324">
    <property type="entry name" value="Stress/Tellurium_Resist"/>
</dbReference>
<evidence type="ECO:0000313" key="4">
    <source>
        <dbReference type="EMBL" id="PHV67607.1"/>
    </source>
</evidence>
<sequence>MTKLVAGQNAPIELSHISFRVAATGADADLVGLVVDSDLRVRDSADVVFYNQSATGGVRLDGPQLTVDLDGIRSGATVLCAVSSEPAPGSGVLAELTGLPDGEVLFGFDVRPAHGETALLCFELYQRAGRWRVRALGQGYSGGLAQLLTSHGVDVDDPPEPKSSAPVKVPGTAAAQPDSRGELDPASVVLGSDYTAAIARAQVVFEDAARSAAGYVQAEAFAINRLDQELSDAISDPAQRNSPAASHQRERAQRRCDELIAAARQRFDADSQILIAELAALDPQLPPAMASWTSPAWTRLNGPPASGVRIGEFAAPERGELRLPFCVPTPIARPIWVLDGDLPALSAVTSLVLRLFVAARTVPNSSTTAARSVAVDVFDLTGSLAPLSDLLAPLLGSAAVTSADVMVDRLGALESSLELAQMALEAGDVADVYNRVVVIADLPFGWDAATMARLLRIIDRGGRLGWSFVLSGAVDEHDADPLVSMIADRTLMFPMSADATAHDPWVGLQWSVRPEQIEPQSPQARQIVARLADPAPQPGARRQL</sequence>
<dbReference type="RefSeq" id="WP_099382293.1">
    <property type="nucleotide sequence ID" value="NZ_PEBD01000005.1"/>
</dbReference>
<organism evidence="4 5">
    <name type="scientific">Williamsia marianensis</name>
    <dbReference type="NCBI Taxonomy" id="85044"/>
    <lineage>
        <taxon>Bacteria</taxon>
        <taxon>Bacillati</taxon>
        <taxon>Actinomycetota</taxon>
        <taxon>Actinomycetes</taxon>
        <taxon>Mycobacteriales</taxon>
        <taxon>Nocardiaceae</taxon>
        <taxon>Williamsia</taxon>
    </lineage>
</organism>
<comment type="caution">
    <text evidence="4">The sequence shown here is derived from an EMBL/GenBank/DDBJ whole genome shotgun (WGS) entry which is preliminary data.</text>
</comment>
<reference evidence="4 5" key="1">
    <citation type="submission" date="2017-10" db="EMBL/GenBank/DDBJ databases">
        <title>The draft genome sequence of Williamsia sp. BULT 1.1 isolated from the semi-arid grassland soils from South Africa.</title>
        <authorList>
            <person name="Kabwe M.H."/>
            <person name="Govender N."/>
            <person name="Mutseka Lunga P."/>
            <person name="Vikram S."/>
            <person name="Makhalanyane T.P."/>
        </authorList>
    </citation>
    <scope>NUCLEOTIDE SEQUENCE [LARGE SCALE GENOMIC DNA]</scope>
    <source>
        <strain evidence="4 5">BULT 1.1</strain>
    </source>
</reference>
<feature type="region of interest" description="Disordered" evidence="2">
    <location>
        <begin position="151"/>
        <end position="184"/>
    </location>
</feature>
<evidence type="ECO:0000256" key="2">
    <source>
        <dbReference type="SAM" id="MobiDB-lite"/>
    </source>
</evidence>
<evidence type="ECO:0000259" key="3">
    <source>
        <dbReference type="Pfam" id="PF02342"/>
    </source>
</evidence>
<proteinExistence type="inferred from homology"/>
<name>A0A2G3PP40_WILMA</name>
<comment type="similarity">
    <text evidence="1">Belongs to the CAPAB/TerDEXZ family.</text>
</comment>
<dbReference type="Proteomes" id="UP000225108">
    <property type="component" value="Unassembled WGS sequence"/>
</dbReference>
<dbReference type="InterPro" id="IPR003325">
    <property type="entry name" value="TerD"/>
</dbReference>
<dbReference type="Pfam" id="PF02342">
    <property type="entry name" value="TerD"/>
    <property type="match status" value="1"/>
</dbReference>
<dbReference type="Gene3D" id="2.60.60.30">
    <property type="entry name" value="sav2460 like domains"/>
    <property type="match status" value="1"/>
</dbReference>